<accession>A0A6I4ZTZ9</accession>
<dbReference type="EMBL" id="WMEQ01000005">
    <property type="protein sequence ID" value="MYL33715.1"/>
    <property type="molecule type" value="Genomic_DNA"/>
</dbReference>
<dbReference type="RefSeq" id="WP_160850159.1">
    <property type="nucleotide sequence ID" value="NZ_WMEQ01000005.1"/>
</dbReference>
<evidence type="ECO:0000313" key="1">
    <source>
        <dbReference type="EMBL" id="MYL33715.1"/>
    </source>
</evidence>
<evidence type="ECO:0008006" key="3">
    <source>
        <dbReference type="Google" id="ProtNLM"/>
    </source>
</evidence>
<sequence>MNAKELYAWLDRVEKRNDLGPLLHDRSLVVSFYSNCEQICLEIENGKCLLHDIKGRNVQVIVEADSYTLQLIWSGEIKLLKVPKHLIKMNGRYKDVLLIEALFHLSA</sequence>
<gene>
    <name evidence="1" type="ORF">GLW05_08905</name>
</gene>
<name>A0A6I4ZTZ9_9BACI</name>
<dbReference type="OrthoDB" id="2692011at2"/>
<protein>
    <recommendedName>
        <fullName evidence="3">SCP2 domain-containing protein</fullName>
    </recommendedName>
</protein>
<reference evidence="1 2" key="1">
    <citation type="submission" date="2019-11" db="EMBL/GenBank/DDBJ databases">
        <title>Genome sequences of 17 halophilic strains isolated from different environments.</title>
        <authorList>
            <person name="Furrow R.E."/>
        </authorList>
    </citation>
    <scope>NUCLEOTIDE SEQUENCE [LARGE SCALE GENOMIC DNA]</scope>
    <source>
        <strain evidence="1 2">22514_16_FS</strain>
    </source>
</reference>
<dbReference type="Proteomes" id="UP000468638">
    <property type="component" value="Unassembled WGS sequence"/>
</dbReference>
<evidence type="ECO:0000313" key="2">
    <source>
        <dbReference type="Proteomes" id="UP000468638"/>
    </source>
</evidence>
<organism evidence="1 2">
    <name type="scientific">Pontibacillus yanchengensis</name>
    <dbReference type="NCBI Taxonomy" id="462910"/>
    <lineage>
        <taxon>Bacteria</taxon>
        <taxon>Bacillati</taxon>
        <taxon>Bacillota</taxon>
        <taxon>Bacilli</taxon>
        <taxon>Bacillales</taxon>
        <taxon>Bacillaceae</taxon>
        <taxon>Pontibacillus</taxon>
    </lineage>
</organism>
<proteinExistence type="predicted"/>
<dbReference type="AlphaFoldDB" id="A0A6I4ZTZ9"/>
<comment type="caution">
    <text evidence="1">The sequence shown here is derived from an EMBL/GenBank/DDBJ whole genome shotgun (WGS) entry which is preliminary data.</text>
</comment>